<name>A0A645AS04_9ZZZZ</name>
<dbReference type="SUPFAM" id="SSF140990">
    <property type="entry name" value="FtsH protease domain-like"/>
    <property type="match status" value="1"/>
</dbReference>
<evidence type="ECO:0000256" key="1">
    <source>
        <dbReference type="SAM" id="MobiDB-lite"/>
    </source>
</evidence>
<sequence>MEILGSQRDILDRLAALLMEKEKIGAVEFEALFPEKQKKEELFPHDDETQSGEEPGEKV</sequence>
<dbReference type="GO" id="GO:0005524">
    <property type="term" value="F:ATP binding"/>
    <property type="evidence" value="ECO:0007669"/>
    <property type="project" value="InterPro"/>
</dbReference>
<dbReference type="EMBL" id="VSSQ01014431">
    <property type="protein sequence ID" value="MPM53643.1"/>
    <property type="molecule type" value="Genomic_DNA"/>
</dbReference>
<comment type="caution">
    <text evidence="2">The sequence shown here is derived from an EMBL/GenBank/DDBJ whole genome shotgun (WGS) entry which is preliminary data.</text>
</comment>
<proteinExistence type="predicted"/>
<feature type="compositionally biased region" description="Basic and acidic residues" evidence="1">
    <location>
        <begin position="37"/>
        <end position="48"/>
    </location>
</feature>
<dbReference type="AlphaFoldDB" id="A0A645AS04"/>
<gene>
    <name evidence="2" type="ORF">SDC9_100412</name>
</gene>
<dbReference type="GO" id="GO:0004222">
    <property type="term" value="F:metalloendopeptidase activity"/>
    <property type="evidence" value="ECO:0007669"/>
    <property type="project" value="InterPro"/>
</dbReference>
<evidence type="ECO:0000313" key="2">
    <source>
        <dbReference type="EMBL" id="MPM53643.1"/>
    </source>
</evidence>
<feature type="region of interest" description="Disordered" evidence="1">
    <location>
        <begin position="37"/>
        <end position="59"/>
    </location>
</feature>
<dbReference type="InterPro" id="IPR037219">
    <property type="entry name" value="Peptidase_M41-like"/>
</dbReference>
<dbReference type="GO" id="GO:0006508">
    <property type="term" value="P:proteolysis"/>
    <property type="evidence" value="ECO:0007669"/>
    <property type="project" value="InterPro"/>
</dbReference>
<protein>
    <submittedName>
        <fullName evidence="2">Uncharacterized protein</fullName>
    </submittedName>
</protein>
<accession>A0A645AS04</accession>
<dbReference type="GO" id="GO:0004176">
    <property type="term" value="F:ATP-dependent peptidase activity"/>
    <property type="evidence" value="ECO:0007669"/>
    <property type="project" value="InterPro"/>
</dbReference>
<organism evidence="2">
    <name type="scientific">bioreactor metagenome</name>
    <dbReference type="NCBI Taxonomy" id="1076179"/>
    <lineage>
        <taxon>unclassified sequences</taxon>
        <taxon>metagenomes</taxon>
        <taxon>ecological metagenomes</taxon>
    </lineage>
</organism>
<reference evidence="2" key="1">
    <citation type="submission" date="2019-08" db="EMBL/GenBank/DDBJ databases">
        <authorList>
            <person name="Kucharzyk K."/>
            <person name="Murdoch R.W."/>
            <person name="Higgins S."/>
            <person name="Loffler F."/>
        </authorList>
    </citation>
    <scope>NUCLEOTIDE SEQUENCE</scope>
</reference>